<dbReference type="SUPFAM" id="SSF53686">
    <property type="entry name" value="Tryptophan synthase beta subunit-like PLP-dependent enzymes"/>
    <property type="match status" value="1"/>
</dbReference>
<dbReference type="InterPro" id="IPR036052">
    <property type="entry name" value="TrpB-like_PALP_sf"/>
</dbReference>
<dbReference type="PANTHER" id="PTHR43780">
    <property type="entry name" value="1-AMINOCYCLOPROPANE-1-CARBOXYLATE DEAMINASE-RELATED"/>
    <property type="match status" value="1"/>
</dbReference>
<comment type="cofactor">
    <cofactor evidence="1">
        <name>pyridoxal 5'-phosphate</name>
        <dbReference type="ChEBI" id="CHEBI:597326"/>
    </cofactor>
</comment>
<dbReference type="Gene3D" id="3.40.50.1100">
    <property type="match status" value="2"/>
</dbReference>
<dbReference type="AlphaFoldDB" id="A0A0F9GFG9"/>
<feature type="domain" description="Tryptophan synthase beta chain-like PALP" evidence="4">
    <location>
        <begin position="148"/>
        <end position="384"/>
    </location>
</feature>
<dbReference type="GO" id="GO:0019148">
    <property type="term" value="F:D-cysteine desulfhydrase activity"/>
    <property type="evidence" value="ECO:0007669"/>
    <property type="project" value="TreeGrafter"/>
</dbReference>
<evidence type="ECO:0000256" key="3">
    <source>
        <dbReference type="ARBA" id="ARBA00022898"/>
    </source>
</evidence>
<name>A0A0F9GFG9_9ZZZZ</name>
<comment type="similarity">
    <text evidence="2">Belongs to the ACC deaminase/D-cysteine desulfhydrase family.</text>
</comment>
<dbReference type="EMBL" id="LAZR01018150">
    <property type="protein sequence ID" value="KKL97518.1"/>
    <property type="molecule type" value="Genomic_DNA"/>
</dbReference>
<reference evidence="5" key="1">
    <citation type="journal article" date="2015" name="Nature">
        <title>Complex archaea that bridge the gap between prokaryotes and eukaryotes.</title>
        <authorList>
            <person name="Spang A."/>
            <person name="Saw J.H."/>
            <person name="Jorgensen S.L."/>
            <person name="Zaremba-Niedzwiedzka K."/>
            <person name="Martijn J."/>
            <person name="Lind A.E."/>
            <person name="van Eijk R."/>
            <person name="Schleper C."/>
            <person name="Guy L."/>
            <person name="Ettema T.J."/>
        </authorList>
    </citation>
    <scope>NUCLEOTIDE SEQUENCE</scope>
</reference>
<dbReference type="InterPro" id="IPR027278">
    <property type="entry name" value="ACCD_DCysDesulf"/>
</dbReference>
<dbReference type="PANTHER" id="PTHR43780:SF2">
    <property type="entry name" value="1-AMINOCYCLOPROPANE-1-CARBOXYLATE DEAMINASE-RELATED"/>
    <property type="match status" value="1"/>
</dbReference>
<comment type="caution">
    <text evidence="5">The sequence shown here is derived from an EMBL/GenBank/DDBJ whole genome shotgun (WGS) entry which is preliminary data.</text>
</comment>
<evidence type="ECO:0000313" key="5">
    <source>
        <dbReference type="EMBL" id="KKL97518.1"/>
    </source>
</evidence>
<keyword evidence="3" id="KW-0663">Pyridoxal phosphate</keyword>
<organism evidence="5">
    <name type="scientific">marine sediment metagenome</name>
    <dbReference type="NCBI Taxonomy" id="412755"/>
    <lineage>
        <taxon>unclassified sequences</taxon>
        <taxon>metagenomes</taxon>
        <taxon>ecological metagenomes</taxon>
    </lineage>
</organism>
<sequence length="399" mass="45797">HRLRQKNFGPDKAREQLEEISNNYTYEYLLVIMNSRFSNIYLNGIRRHKLENFFYPDDFRRLPIKPLKDQSFFIKVVEILQFLYQSDGDKNTIQFLDDKLLNFIIYELYFEDKLKEEGLFHDLLNFVKNDFKNITFNAWIKLKLKYNLTAMKTEGKTELVTFGGAFSNHIHACAAAGKQFNLKTHGIIRGPELDQQNPTLKFAKQCAMQLHPVTRLEYRERHNPDYLAQLQTRFPNAYILPEGGTNKAALLGCKELAQSLPNADYVICPTGSGGTLAGLIEGCDNTTQVLGVAVLKQADYLVDEIKSLSAIAMQQQNWQLLTQFHGGGYGKFSPELWQFCQMMQTQHQLPLEPIYSGKMMYALWQLIAQGYFPEGSRIIAIHTGGLQGLNGLRYRQLIG</sequence>
<protein>
    <recommendedName>
        <fullName evidence="4">Tryptophan synthase beta chain-like PALP domain-containing protein</fullName>
    </recommendedName>
</protein>
<evidence type="ECO:0000256" key="1">
    <source>
        <dbReference type="ARBA" id="ARBA00001933"/>
    </source>
</evidence>
<gene>
    <name evidence="5" type="ORF">LCGC14_1833670</name>
</gene>
<proteinExistence type="inferred from homology"/>
<feature type="non-terminal residue" evidence="5">
    <location>
        <position position="1"/>
    </location>
</feature>
<accession>A0A0F9GFG9</accession>
<evidence type="ECO:0000256" key="2">
    <source>
        <dbReference type="ARBA" id="ARBA00008639"/>
    </source>
</evidence>
<dbReference type="InterPro" id="IPR001926">
    <property type="entry name" value="TrpB-like_PALP"/>
</dbReference>
<dbReference type="Pfam" id="PF00291">
    <property type="entry name" value="PALP"/>
    <property type="match status" value="1"/>
</dbReference>
<evidence type="ECO:0000259" key="4">
    <source>
        <dbReference type="Pfam" id="PF00291"/>
    </source>
</evidence>